<evidence type="ECO:0000313" key="2">
    <source>
        <dbReference type="Proteomes" id="UP000766986"/>
    </source>
</evidence>
<protein>
    <recommendedName>
        <fullName evidence="3">Phage protein</fullName>
    </recommendedName>
</protein>
<dbReference type="EMBL" id="JACLYZ010000006">
    <property type="protein sequence ID" value="MBM6734438.1"/>
    <property type="molecule type" value="Genomic_DNA"/>
</dbReference>
<accession>A0ABS2DYJ0</accession>
<name>A0ABS2DYJ0_9BACT</name>
<organism evidence="1 2">
    <name type="scientific">Mediterranea massiliensis</name>
    <dbReference type="NCBI Taxonomy" id="1841865"/>
    <lineage>
        <taxon>Bacteria</taxon>
        <taxon>Pseudomonadati</taxon>
        <taxon>Bacteroidota</taxon>
        <taxon>Bacteroidia</taxon>
        <taxon>Bacteroidales</taxon>
        <taxon>Bacteroidaceae</taxon>
        <taxon>Mediterranea</taxon>
    </lineage>
</organism>
<keyword evidence="2" id="KW-1185">Reference proteome</keyword>
<evidence type="ECO:0000313" key="1">
    <source>
        <dbReference type="EMBL" id="MBM6734438.1"/>
    </source>
</evidence>
<reference evidence="1 2" key="1">
    <citation type="journal article" date="2021" name="Sci. Rep.">
        <title>The distribution of antibiotic resistance genes in chicken gut microbiota commensals.</title>
        <authorList>
            <person name="Juricova H."/>
            <person name="Matiasovicova J."/>
            <person name="Kubasova T."/>
            <person name="Cejkova D."/>
            <person name="Rychlik I."/>
        </authorList>
    </citation>
    <scope>NUCLEOTIDE SEQUENCE [LARGE SCALE GENOMIC DNA]</scope>
    <source>
        <strain evidence="1 2">An772</strain>
    </source>
</reference>
<gene>
    <name evidence="1" type="ORF">H7U35_04235</name>
</gene>
<proteinExistence type="predicted"/>
<dbReference type="RefSeq" id="WP_087325155.1">
    <property type="nucleotide sequence ID" value="NZ_JACLYZ010000006.1"/>
</dbReference>
<comment type="caution">
    <text evidence="1">The sequence shown here is derived from an EMBL/GenBank/DDBJ whole genome shotgun (WGS) entry which is preliminary data.</text>
</comment>
<evidence type="ECO:0008006" key="3">
    <source>
        <dbReference type="Google" id="ProtNLM"/>
    </source>
</evidence>
<dbReference type="Proteomes" id="UP000766986">
    <property type="component" value="Unassembled WGS sequence"/>
</dbReference>
<sequence>MKNIVLTEKEIEVIQQQLNGEIEVHSATEEQQRVLMGVIDKANDLLDEEDAYEELEAQGNDLIDWYWKKYQAQEKA</sequence>